<organism evidence="2 3">
    <name type="scientific">Heliorestis convoluta</name>
    <dbReference type="NCBI Taxonomy" id="356322"/>
    <lineage>
        <taxon>Bacteria</taxon>
        <taxon>Bacillati</taxon>
        <taxon>Bacillota</taxon>
        <taxon>Clostridia</taxon>
        <taxon>Eubacteriales</taxon>
        <taxon>Heliobacteriaceae</taxon>
        <taxon>Heliorestis</taxon>
    </lineage>
</organism>
<dbReference type="AlphaFoldDB" id="A0A5Q2MXI0"/>
<name>A0A5Q2MXI0_9FIRM</name>
<evidence type="ECO:0000256" key="1">
    <source>
        <dbReference type="SAM" id="MobiDB-lite"/>
    </source>
</evidence>
<feature type="compositionally biased region" description="Basic and acidic residues" evidence="1">
    <location>
        <begin position="9"/>
        <end position="24"/>
    </location>
</feature>
<keyword evidence="3" id="KW-1185">Reference proteome</keyword>
<reference evidence="3" key="1">
    <citation type="submission" date="2019-11" db="EMBL/GenBank/DDBJ databases">
        <title>Genome sequence of Heliorestis convoluta strain HH, an alkaliphilic and minimalistic phototrophic bacterium from a soda lake in Egypt.</title>
        <authorList>
            <person name="Dewey E.D."/>
            <person name="Stokes L.M."/>
            <person name="Burchell B.M."/>
            <person name="Shaffer K.N."/>
            <person name="Huntington A.M."/>
            <person name="Baker J.M."/>
            <person name="Nadendla S."/>
            <person name="Giglio M.G."/>
            <person name="Touchman J.W."/>
            <person name="Blankenship R.E."/>
            <person name="Madigan M.T."/>
            <person name="Sattley W.M."/>
        </authorList>
    </citation>
    <scope>NUCLEOTIDE SEQUENCE [LARGE SCALE GENOMIC DNA]</scope>
    <source>
        <strain evidence="3">HH</strain>
    </source>
</reference>
<evidence type="ECO:0000313" key="3">
    <source>
        <dbReference type="Proteomes" id="UP000366051"/>
    </source>
</evidence>
<protein>
    <submittedName>
        <fullName evidence="2">Uncharacterized protein</fullName>
    </submittedName>
</protein>
<dbReference type="Proteomes" id="UP000366051">
    <property type="component" value="Chromosome"/>
</dbReference>
<proteinExistence type="predicted"/>
<dbReference type="KEGG" id="hcv:FTV88_0392"/>
<gene>
    <name evidence="2" type="ORF">FTV88_0392</name>
</gene>
<dbReference type="EMBL" id="CP045875">
    <property type="protein sequence ID" value="QGG46571.1"/>
    <property type="molecule type" value="Genomic_DNA"/>
</dbReference>
<accession>A0A5Q2MXI0</accession>
<evidence type="ECO:0000313" key="2">
    <source>
        <dbReference type="EMBL" id="QGG46571.1"/>
    </source>
</evidence>
<sequence length="37" mass="4225">MTFPVPLCRDNKRGSIDQGEREVKQLPQSRVIPKDGE</sequence>
<feature type="region of interest" description="Disordered" evidence="1">
    <location>
        <begin position="1"/>
        <end position="37"/>
    </location>
</feature>